<evidence type="ECO:0000313" key="1">
    <source>
        <dbReference type="EMBL" id="KER31820.1"/>
    </source>
</evidence>
<name>A0A075A804_OPIVI</name>
<proteinExistence type="predicted"/>
<protein>
    <submittedName>
        <fullName evidence="1">Uncharacterized protein</fullName>
    </submittedName>
</protein>
<sequence length="108" mass="12451">MLSFYDESNIQSTKNNIALFDARVEQQQQQVTNMHTQMKDRIRSQMTLAMLIISQNASDILSRRTTCNISQSLYFVQATTREEYAHIDCSNKPTVSAFDVSHYIPEIV</sequence>
<dbReference type="Proteomes" id="UP000054324">
    <property type="component" value="Unassembled WGS sequence"/>
</dbReference>
<dbReference type="GeneID" id="20316235"/>
<reference evidence="1 2" key="1">
    <citation type="submission" date="2013-11" db="EMBL/GenBank/DDBJ databases">
        <title>Opisthorchis viverrini - life in the bile duct.</title>
        <authorList>
            <person name="Young N.D."/>
            <person name="Nagarajan N."/>
            <person name="Lin S.J."/>
            <person name="Korhonen P.K."/>
            <person name="Jex A.R."/>
            <person name="Hall R.S."/>
            <person name="Safavi-Hemami H."/>
            <person name="Kaewkong W."/>
            <person name="Bertrand D."/>
            <person name="Gao S."/>
            <person name="Seet Q."/>
            <person name="Wongkham S."/>
            <person name="Teh B.T."/>
            <person name="Wongkham C."/>
            <person name="Intapan P.M."/>
            <person name="Maleewong W."/>
            <person name="Yang X."/>
            <person name="Hu M."/>
            <person name="Wang Z."/>
            <person name="Hofmann A."/>
            <person name="Sternberg P.W."/>
            <person name="Tan P."/>
            <person name="Wang J."/>
            <person name="Gasser R.B."/>
        </authorList>
    </citation>
    <scope>NUCLEOTIDE SEQUENCE [LARGE SCALE GENOMIC DNA]</scope>
</reference>
<dbReference type="AlphaFoldDB" id="A0A075A804"/>
<evidence type="ECO:0000313" key="2">
    <source>
        <dbReference type="Proteomes" id="UP000054324"/>
    </source>
</evidence>
<dbReference type="CTD" id="20316235"/>
<dbReference type="KEGG" id="ovi:T265_02047"/>
<dbReference type="EMBL" id="KL596641">
    <property type="protein sequence ID" value="KER31820.1"/>
    <property type="molecule type" value="Genomic_DNA"/>
</dbReference>
<gene>
    <name evidence="1" type="ORF">T265_02047</name>
</gene>
<dbReference type="RefSeq" id="XP_009164459.1">
    <property type="nucleotide sequence ID" value="XM_009166195.1"/>
</dbReference>
<organism evidence="1 2">
    <name type="scientific">Opisthorchis viverrini</name>
    <name type="common">Southeast Asian liver fluke</name>
    <dbReference type="NCBI Taxonomy" id="6198"/>
    <lineage>
        <taxon>Eukaryota</taxon>
        <taxon>Metazoa</taxon>
        <taxon>Spiralia</taxon>
        <taxon>Lophotrochozoa</taxon>
        <taxon>Platyhelminthes</taxon>
        <taxon>Trematoda</taxon>
        <taxon>Digenea</taxon>
        <taxon>Opisthorchiida</taxon>
        <taxon>Opisthorchiata</taxon>
        <taxon>Opisthorchiidae</taxon>
        <taxon>Opisthorchis</taxon>
    </lineage>
</organism>
<keyword evidence="2" id="KW-1185">Reference proteome</keyword>
<accession>A0A075A804</accession>